<feature type="compositionally biased region" description="Polar residues" evidence="1">
    <location>
        <begin position="460"/>
        <end position="471"/>
    </location>
</feature>
<feature type="region of interest" description="Disordered" evidence="1">
    <location>
        <begin position="1"/>
        <end position="39"/>
    </location>
</feature>
<organism evidence="2 3">
    <name type="scientific">Dicentrarchus labrax</name>
    <name type="common">European seabass</name>
    <name type="synonym">Morone labrax</name>
    <dbReference type="NCBI Taxonomy" id="13489"/>
    <lineage>
        <taxon>Eukaryota</taxon>
        <taxon>Metazoa</taxon>
        <taxon>Chordata</taxon>
        <taxon>Craniata</taxon>
        <taxon>Vertebrata</taxon>
        <taxon>Euteleostomi</taxon>
        <taxon>Actinopterygii</taxon>
        <taxon>Neopterygii</taxon>
        <taxon>Teleostei</taxon>
        <taxon>Neoteleostei</taxon>
        <taxon>Acanthomorphata</taxon>
        <taxon>Eupercaria</taxon>
        <taxon>Moronidae</taxon>
        <taxon>Dicentrarchus</taxon>
    </lineage>
</organism>
<evidence type="ECO:0000313" key="2">
    <source>
        <dbReference type="Ensembl" id="ENSDLAP00005066371.1"/>
    </source>
</evidence>
<dbReference type="PANTHER" id="PTHR14485">
    <property type="entry name" value="TETRATRICOPEPTIDE REPEAT PROTEIN 23"/>
    <property type="match status" value="1"/>
</dbReference>
<dbReference type="SUPFAM" id="SSF48452">
    <property type="entry name" value="TPR-like"/>
    <property type="match status" value="2"/>
</dbReference>
<proteinExistence type="predicted"/>
<dbReference type="GeneTree" id="ENSGT00530000063847"/>
<dbReference type="InterPro" id="IPR042621">
    <property type="entry name" value="TTC23/TTC23L"/>
</dbReference>
<dbReference type="Proteomes" id="UP000694389">
    <property type="component" value="Unassembled WGS sequence"/>
</dbReference>
<dbReference type="Gene3D" id="1.25.40.10">
    <property type="entry name" value="Tetratricopeptide repeat domain"/>
    <property type="match status" value="2"/>
</dbReference>
<reference evidence="2" key="1">
    <citation type="submission" date="2025-08" db="UniProtKB">
        <authorList>
            <consortium name="Ensembl"/>
        </authorList>
    </citation>
    <scope>IDENTIFICATION</scope>
</reference>
<dbReference type="AlphaFoldDB" id="A0A8P4FY37"/>
<accession>A0A8P4FY37</accession>
<dbReference type="InterPro" id="IPR011990">
    <property type="entry name" value="TPR-like_helical_dom_sf"/>
</dbReference>
<sequence length="471" mass="52288">MADDHAVTKTRPNSSQSPADMGRTNGAMNASPLCDSDVLSPSQTGYAKKEFIMMPPEEKLKHFSSRAQAHEDNQEFDACIQDLVRCVALTRLVYGEGHLKLAQAHVRLATAYFQFKGFGLQAQEHLALARELLPYCSSISSCREEKLEVLTCLLSVHLTQGGASLLMDNLEDAENFFLETEKVLEDLHQRGGISQQEKMKTELELSTGLSSRVTVFQQGNQCYRVYKRQNRPEEALSQCQKSLQLLKDCGQPEKTCSVYRDMAAIEHDKGHLDRAIEHLSKAHAIAMSHSPEELEGARLSHSLALILSAAAEPHHNDSAGHYFEQSLSAYRNSAGPQDPAFLAAQDDFCRFLLCNGKQERCVEIQRASLTTKRSTFGDLSAEVADTLQLIGSVEMTEGRMKQAHRTMTKCLEIQSLLYGPQHKKTKSTQKAVDMLARAPEMAERQQRQGRRKTKCLAVPSSGNEGNSASDS</sequence>
<name>A0A8P4FY37_DICLA</name>
<protein>
    <submittedName>
        <fullName evidence="2">Tetratricopeptide repeat domain 23</fullName>
    </submittedName>
</protein>
<reference evidence="2" key="2">
    <citation type="submission" date="2025-09" db="UniProtKB">
        <authorList>
            <consortium name="Ensembl"/>
        </authorList>
    </citation>
    <scope>IDENTIFICATION</scope>
</reference>
<evidence type="ECO:0000256" key="1">
    <source>
        <dbReference type="SAM" id="MobiDB-lite"/>
    </source>
</evidence>
<evidence type="ECO:0000313" key="3">
    <source>
        <dbReference type="Proteomes" id="UP000694389"/>
    </source>
</evidence>
<feature type="region of interest" description="Disordered" evidence="1">
    <location>
        <begin position="436"/>
        <end position="471"/>
    </location>
</feature>
<dbReference type="Ensembl" id="ENSDLAT00005087349.1">
    <property type="protein sequence ID" value="ENSDLAP00005066371.1"/>
    <property type="gene ID" value="ENSDLAG00005029088.1"/>
</dbReference>
<dbReference type="PANTHER" id="PTHR14485:SF3">
    <property type="entry name" value="TETRATRICOPEPTIDE REPEAT PROTEIN 23"/>
    <property type="match status" value="1"/>
</dbReference>
<keyword evidence="3" id="KW-1185">Reference proteome</keyword>